<feature type="domain" description="AMP-dependent synthetase/ligase" evidence="8">
    <location>
        <begin position="14"/>
        <end position="396"/>
    </location>
</feature>
<reference evidence="10 11" key="1">
    <citation type="submission" date="2018-08" db="EMBL/GenBank/DDBJ databases">
        <title>Fulvimarina sp. 85, whole genome shotgun sequence.</title>
        <authorList>
            <person name="Tuo L."/>
        </authorList>
    </citation>
    <scope>NUCLEOTIDE SEQUENCE [LARGE SCALE GENOMIC DNA]</scope>
    <source>
        <strain evidence="10 11">85</strain>
    </source>
</reference>
<dbReference type="PANTHER" id="PTHR43859">
    <property type="entry name" value="ACYL-ACTIVATING ENZYME"/>
    <property type="match status" value="1"/>
</dbReference>
<dbReference type="InterPro" id="IPR042099">
    <property type="entry name" value="ANL_N_sf"/>
</dbReference>
<dbReference type="Gene3D" id="3.40.50.12780">
    <property type="entry name" value="N-terminal domain of ligase-like"/>
    <property type="match status" value="1"/>
</dbReference>
<dbReference type="SUPFAM" id="SSF56801">
    <property type="entry name" value="Acetyl-CoA synthetase-like"/>
    <property type="match status" value="1"/>
</dbReference>
<dbReference type="AlphaFoldDB" id="A0A371X8G4"/>
<organism evidence="10 11">
    <name type="scientific">Fulvimarina endophytica</name>
    <dbReference type="NCBI Taxonomy" id="2293836"/>
    <lineage>
        <taxon>Bacteria</taxon>
        <taxon>Pseudomonadati</taxon>
        <taxon>Pseudomonadota</taxon>
        <taxon>Alphaproteobacteria</taxon>
        <taxon>Hyphomicrobiales</taxon>
        <taxon>Aurantimonadaceae</taxon>
        <taxon>Fulvimarina</taxon>
    </lineage>
</organism>
<accession>A0A371X8G4</accession>
<evidence type="ECO:0000313" key="10">
    <source>
        <dbReference type="EMBL" id="RFC65508.1"/>
    </source>
</evidence>
<dbReference type="InterPro" id="IPR020845">
    <property type="entry name" value="AMP-binding_CS"/>
</dbReference>
<keyword evidence="3" id="KW-0276">Fatty acid metabolism</keyword>
<feature type="domain" description="AMP-binding enzyme C-terminal" evidence="9">
    <location>
        <begin position="446"/>
        <end position="522"/>
    </location>
</feature>
<dbReference type="EMBL" id="QURL01000002">
    <property type="protein sequence ID" value="RFC65508.1"/>
    <property type="molecule type" value="Genomic_DNA"/>
</dbReference>
<evidence type="ECO:0000256" key="5">
    <source>
        <dbReference type="ARBA" id="ARBA00051915"/>
    </source>
</evidence>
<dbReference type="InterPro" id="IPR025110">
    <property type="entry name" value="AMP-bd_C"/>
</dbReference>
<dbReference type="FunFam" id="3.30.300.30:FF:000008">
    <property type="entry name" value="2,3-dihydroxybenzoate-AMP ligase"/>
    <property type="match status" value="1"/>
</dbReference>
<evidence type="ECO:0000256" key="7">
    <source>
        <dbReference type="ARBA" id="ARBA00067668"/>
    </source>
</evidence>
<dbReference type="GO" id="GO:0016874">
    <property type="term" value="F:ligase activity"/>
    <property type="evidence" value="ECO:0007669"/>
    <property type="project" value="UniProtKB-KW"/>
</dbReference>
<dbReference type="InterPro" id="IPR045851">
    <property type="entry name" value="AMP-bd_C_sf"/>
</dbReference>
<dbReference type="GO" id="GO:0006631">
    <property type="term" value="P:fatty acid metabolic process"/>
    <property type="evidence" value="ECO:0007669"/>
    <property type="project" value="UniProtKB-KW"/>
</dbReference>
<evidence type="ECO:0000256" key="2">
    <source>
        <dbReference type="ARBA" id="ARBA00022598"/>
    </source>
</evidence>
<dbReference type="NCBIfam" id="NF004837">
    <property type="entry name" value="PRK06187.1"/>
    <property type="match status" value="1"/>
</dbReference>
<dbReference type="Proteomes" id="UP000264310">
    <property type="component" value="Unassembled WGS sequence"/>
</dbReference>
<dbReference type="Pfam" id="PF00501">
    <property type="entry name" value="AMP-binding"/>
    <property type="match status" value="1"/>
</dbReference>
<sequence>MMDVPLLVSSIIRHAARYHGDTEVVSAGEGGRVTRKTYDDVARRSAQLAHALDEWGMVEGDRIATLAWNSNRHLELYFGVGGSGRVCHTINPRLFPEQIAYIVAHAEDRALFVEPMFLPLLEKLKEDLPKAIRIVVLCEAGDLPHSDAFPDLIAYEDLIAGRPEDYDWPELDENTACSLCYTSGTTGNPKGVLYSHRSSVLHAMAIGWVDAIGLSGSDCACLVVPMFHVNAWGLPYACPMMGAKMVMPGPNLDGASLRRLFDEEGVTMSAGVPTIWMGLTAHMEDEGALFRTLERVAVGGSAMPAPLIERMNALGVAVRHAWGMTETSPVGLASAPKPKHRDLSKEHRLALTALQGRPLFGMDFRVEGGDGEEVARDGKAYGALLVRGPWVAQRYFGADSDSPAFREDGWFETGDVVTMDADGYVKIVDRTKDVIKSGGEWISSIELENIATGHPAVKEAAVVARHDEKWGERPVLFIVPKAGGEAPGAEEMRAFYEGKVAGWCVPDDVRVVDDLPHTATGKLRKTDIRNML</sequence>
<evidence type="ECO:0000256" key="1">
    <source>
        <dbReference type="ARBA" id="ARBA00006432"/>
    </source>
</evidence>
<dbReference type="OrthoDB" id="9803968at2"/>
<dbReference type="Gene3D" id="3.30.300.30">
    <property type="match status" value="1"/>
</dbReference>
<comment type="caution">
    <text evidence="10">The sequence shown here is derived from an EMBL/GenBank/DDBJ whole genome shotgun (WGS) entry which is preliminary data.</text>
</comment>
<name>A0A371X8G4_9HYPH</name>
<dbReference type="CDD" id="cd12119">
    <property type="entry name" value="ttLC_FACS_AlkK_like"/>
    <property type="match status" value="1"/>
</dbReference>
<comment type="similarity">
    <text evidence="1">Belongs to the ATP-dependent AMP-binding enzyme family.</text>
</comment>
<comment type="catalytic activity">
    <reaction evidence="5">
        <text>3-(methylsulfanyl)propanoate + ATP + CoA = 3-(methylsulfanyl)propanoyl-CoA + AMP + diphosphate</text>
        <dbReference type="Rhea" id="RHEA:43052"/>
        <dbReference type="ChEBI" id="CHEBI:30616"/>
        <dbReference type="ChEBI" id="CHEBI:33019"/>
        <dbReference type="ChEBI" id="CHEBI:49016"/>
        <dbReference type="ChEBI" id="CHEBI:57287"/>
        <dbReference type="ChEBI" id="CHEBI:82815"/>
        <dbReference type="ChEBI" id="CHEBI:456215"/>
        <dbReference type="EC" id="6.2.1.44"/>
    </reaction>
    <physiologicalReaction direction="left-to-right" evidence="5">
        <dbReference type="Rhea" id="RHEA:43053"/>
    </physiologicalReaction>
</comment>
<evidence type="ECO:0000256" key="6">
    <source>
        <dbReference type="ARBA" id="ARBA00066616"/>
    </source>
</evidence>
<dbReference type="Pfam" id="PF13193">
    <property type="entry name" value="AMP-binding_C"/>
    <property type="match status" value="1"/>
</dbReference>
<evidence type="ECO:0000256" key="4">
    <source>
        <dbReference type="ARBA" id="ARBA00023098"/>
    </source>
</evidence>
<gene>
    <name evidence="10" type="ORF">DYI37_04935</name>
</gene>
<evidence type="ECO:0000256" key="3">
    <source>
        <dbReference type="ARBA" id="ARBA00022832"/>
    </source>
</evidence>
<evidence type="ECO:0000259" key="9">
    <source>
        <dbReference type="Pfam" id="PF13193"/>
    </source>
</evidence>
<proteinExistence type="inferred from homology"/>
<evidence type="ECO:0000259" key="8">
    <source>
        <dbReference type="Pfam" id="PF00501"/>
    </source>
</evidence>
<dbReference type="PROSITE" id="PS00455">
    <property type="entry name" value="AMP_BINDING"/>
    <property type="match status" value="1"/>
</dbReference>
<evidence type="ECO:0000313" key="11">
    <source>
        <dbReference type="Proteomes" id="UP000264310"/>
    </source>
</evidence>
<protein>
    <recommendedName>
        <fullName evidence="7">3-methylmercaptopropionyl-CoA ligase</fullName>
        <ecNumber evidence="6">6.2.1.44</ecNumber>
    </recommendedName>
</protein>
<dbReference type="EC" id="6.2.1.44" evidence="6"/>
<keyword evidence="4" id="KW-0443">Lipid metabolism</keyword>
<dbReference type="PANTHER" id="PTHR43859:SF4">
    <property type="entry name" value="BUTANOATE--COA LIGASE AAE1-RELATED"/>
    <property type="match status" value="1"/>
</dbReference>
<dbReference type="InterPro" id="IPR000873">
    <property type="entry name" value="AMP-dep_synth/lig_dom"/>
</dbReference>
<keyword evidence="2 10" id="KW-0436">Ligase</keyword>
<keyword evidence="11" id="KW-1185">Reference proteome</keyword>